<evidence type="ECO:0000256" key="1">
    <source>
        <dbReference type="ARBA" id="ARBA00006668"/>
    </source>
</evidence>
<proteinExistence type="inferred from homology"/>
<dbReference type="Pfam" id="PF00886">
    <property type="entry name" value="Ribosomal_S16"/>
    <property type="match status" value="1"/>
</dbReference>
<evidence type="ECO:0000256" key="2">
    <source>
        <dbReference type="ARBA" id="ARBA00022980"/>
    </source>
</evidence>
<dbReference type="GO" id="GO:0005739">
    <property type="term" value="C:mitochondrion"/>
    <property type="evidence" value="ECO:0007669"/>
    <property type="project" value="GOC"/>
</dbReference>
<dbReference type="PANTHER" id="PTHR12919">
    <property type="entry name" value="30S RIBOSOMAL PROTEIN S16"/>
    <property type="match status" value="1"/>
</dbReference>
<dbReference type="SUPFAM" id="SSF54565">
    <property type="entry name" value="Ribosomal protein S16"/>
    <property type="match status" value="1"/>
</dbReference>
<dbReference type="PANTHER" id="PTHR12919:SF20">
    <property type="entry name" value="SMALL RIBOSOMAL SUBUNIT PROTEIN BS16M"/>
    <property type="match status" value="1"/>
</dbReference>
<evidence type="ECO:0008006" key="5">
    <source>
        <dbReference type="Google" id="ProtNLM"/>
    </source>
</evidence>
<accession>A0A7S1P4Q1</accession>
<gene>
    <name evidence="4" type="ORF">VBRA1451_LOCUS14536</name>
</gene>
<keyword evidence="3" id="KW-0687">Ribonucleoprotein</keyword>
<keyword evidence="2" id="KW-0689">Ribosomal protein</keyword>
<evidence type="ECO:0000313" key="4">
    <source>
        <dbReference type="EMBL" id="CAD9059466.1"/>
    </source>
</evidence>
<organism evidence="4">
    <name type="scientific">Vitrella brassicaformis</name>
    <dbReference type="NCBI Taxonomy" id="1169539"/>
    <lineage>
        <taxon>Eukaryota</taxon>
        <taxon>Sar</taxon>
        <taxon>Alveolata</taxon>
        <taxon>Colpodellida</taxon>
        <taxon>Vitrellaceae</taxon>
        <taxon>Vitrella</taxon>
    </lineage>
</organism>
<dbReference type="InterPro" id="IPR000307">
    <property type="entry name" value="Ribosomal_bS16"/>
</dbReference>
<dbReference type="AlphaFoldDB" id="A0A7S1P4Q1"/>
<comment type="similarity">
    <text evidence="1">Belongs to the bacterial ribosomal protein bS16 family.</text>
</comment>
<dbReference type="InterPro" id="IPR023803">
    <property type="entry name" value="Ribosomal_bS16_dom_sf"/>
</dbReference>
<dbReference type="GO" id="GO:0003735">
    <property type="term" value="F:structural constituent of ribosome"/>
    <property type="evidence" value="ECO:0007669"/>
    <property type="project" value="InterPro"/>
</dbReference>
<name>A0A7S1P4Q1_9ALVE</name>
<dbReference type="GO" id="GO:0032543">
    <property type="term" value="P:mitochondrial translation"/>
    <property type="evidence" value="ECO:0007669"/>
    <property type="project" value="TreeGrafter"/>
</dbReference>
<dbReference type="Gene3D" id="3.30.1320.10">
    <property type="match status" value="1"/>
</dbReference>
<protein>
    <recommendedName>
        <fullName evidence="5">Ribosomal protein S16</fullName>
    </recommendedName>
</protein>
<reference evidence="4" key="1">
    <citation type="submission" date="2021-01" db="EMBL/GenBank/DDBJ databases">
        <authorList>
            <person name="Corre E."/>
            <person name="Pelletier E."/>
            <person name="Niang G."/>
            <person name="Scheremetjew M."/>
            <person name="Finn R."/>
            <person name="Kale V."/>
            <person name="Holt S."/>
            <person name="Cochrane G."/>
            <person name="Meng A."/>
            <person name="Brown T."/>
            <person name="Cohen L."/>
        </authorList>
    </citation>
    <scope>NUCLEOTIDE SEQUENCE</scope>
    <source>
        <strain evidence="4">CCMP3346</strain>
    </source>
</reference>
<sequence>MFRTRPLLVRRMFLPYYSKKNGPPVIRNQIQGVRRHRFLRMVACNIRDKRDGKHMEVLGTHIIQKKDLSQELRLRFSRVKFWLGVNAHLTKSAARMLGMAGLIPPLPPRFGRRTYGHFAYLAEVEQQWAKERHSVLQDYYVHPRTVERVRERVVGEDGGEKDVQRETIRLPR</sequence>
<dbReference type="GO" id="GO:0015935">
    <property type="term" value="C:small ribosomal subunit"/>
    <property type="evidence" value="ECO:0007669"/>
    <property type="project" value="TreeGrafter"/>
</dbReference>
<dbReference type="EMBL" id="HBGB01025080">
    <property type="protein sequence ID" value="CAD9059466.1"/>
    <property type="molecule type" value="Transcribed_RNA"/>
</dbReference>
<evidence type="ECO:0000256" key="3">
    <source>
        <dbReference type="ARBA" id="ARBA00023274"/>
    </source>
</evidence>